<gene>
    <name evidence="2" type="ordered locus">Caci_5817</name>
</gene>
<dbReference type="EMBL" id="CP001700">
    <property type="protein sequence ID" value="ACU74675.1"/>
    <property type="molecule type" value="Genomic_DNA"/>
</dbReference>
<feature type="transmembrane region" description="Helical" evidence="1">
    <location>
        <begin position="15"/>
        <end position="35"/>
    </location>
</feature>
<evidence type="ECO:0000256" key="1">
    <source>
        <dbReference type="SAM" id="Phobius"/>
    </source>
</evidence>
<dbReference type="HOGENOM" id="CLU_3166039_0_0_11"/>
<dbReference type="Proteomes" id="UP000000851">
    <property type="component" value="Chromosome"/>
</dbReference>
<dbReference type="AlphaFoldDB" id="C7QDQ1"/>
<keyword evidence="3" id="KW-1185">Reference proteome</keyword>
<keyword evidence="1" id="KW-0812">Transmembrane</keyword>
<accession>C7QDQ1</accession>
<organism evidence="2 3">
    <name type="scientific">Catenulispora acidiphila (strain DSM 44928 / JCM 14897 / NBRC 102108 / NRRL B-24433 / ID139908)</name>
    <dbReference type="NCBI Taxonomy" id="479433"/>
    <lineage>
        <taxon>Bacteria</taxon>
        <taxon>Bacillati</taxon>
        <taxon>Actinomycetota</taxon>
        <taxon>Actinomycetes</taxon>
        <taxon>Catenulisporales</taxon>
        <taxon>Catenulisporaceae</taxon>
        <taxon>Catenulispora</taxon>
    </lineage>
</organism>
<evidence type="ECO:0000313" key="3">
    <source>
        <dbReference type="Proteomes" id="UP000000851"/>
    </source>
</evidence>
<evidence type="ECO:0000313" key="2">
    <source>
        <dbReference type="EMBL" id="ACU74675.1"/>
    </source>
</evidence>
<dbReference type="RefSeq" id="WP_015794404.1">
    <property type="nucleotide sequence ID" value="NC_013131.1"/>
</dbReference>
<keyword evidence="1" id="KW-1133">Transmembrane helix</keyword>
<reference evidence="2 3" key="1">
    <citation type="journal article" date="2009" name="Stand. Genomic Sci.">
        <title>Complete genome sequence of Catenulispora acidiphila type strain (ID 139908).</title>
        <authorList>
            <person name="Copeland A."/>
            <person name="Lapidus A."/>
            <person name="Glavina Del Rio T."/>
            <person name="Nolan M."/>
            <person name="Lucas S."/>
            <person name="Chen F."/>
            <person name="Tice H."/>
            <person name="Cheng J.F."/>
            <person name="Bruce D."/>
            <person name="Goodwin L."/>
            <person name="Pitluck S."/>
            <person name="Mikhailova N."/>
            <person name="Pati A."/>
            <person name="Ivanova N."/>
            <person name="Mavromatis K."/>
            <person name="Chen A."/>
            <person name="Palaniappan K."/>
            <person name="Chain P."/>
            <person name="Land M."/>
            <person name="Hauser L."/>
            <person name="Chang Y.J."/>
            <person name="Jeffries C.D."/>
            <person name="Chertkov O."/>
            <person name="Brettin T."/>
            <person name="Detter J.C."/>
            <person name="Han C."/>
            <person name="Ali Z."/>
            <person name="Tindall B.J."/>
            <person name="Goker M."/>
            <person name="Bristow J."/>
            <person name="Eisen J.A."/>
            <person name="Markowitz V."/>
            <person name="Hugenholtz P."/>
            <person name="Kyrpides N.C."/>
            <person name="Klenk H.P."/>
        </authorList>
    </citation>
    <scope>NUCLEOTIDE SEQUENCE [LARGE SCALE GENOMIC DNA]</scope>
    <source>
        <strain evidence="3">DSM 44928 / JCM 14897 / NBRC 102108 / NRRL B-24433 / ID139908</strain>
    </source>
</reference>
<protein>
    <recommendedName>
        <fullName evidence="4">LPXTG cell wall anchor domain-containing protein</fullName>
    </recommendedName>
</protein>
<evidence type="ECO:0008006" key="4">
    <source>
        <dbReference type="Google" id="ProtNLM"/>
    </source>
</evidence>
<name>C7QDQ1_CATAD</name>
<keyword evidence="1" id="KW-0472">Membrane</keyword>
<dbReference type="InParanoid" id="C7QDQ1"/>
<dbReference type="KEGG" id="cai:Caci_5817"/>
<dbReference type="STRING" id="479433.Caci_5817"/>
<sequence>MLAALPRTTDAHPGLGAVIYLAIVMTVVGGTVIAARRNRGRRRPPRR</sequence>
<proteinExistence type="predicted"/>